<comment type="caution">
    <text evidence="1">The sequence shown here is derived from an EMBL/GenBank/DDBJ whole genome shotgun (WGS) entry which is preliminary data.</text>
</comment>
<proteinExistence type="predicted"/>
<keyword evidence="2" id="KW-1185">Reference proteome</keyword>
<evidence type="ECO:0000313" key="1">
    <source>
        <dbReference type="EMBL" id="KAH7837922.1"/>
    </source>
</evidence>
<evidence type="ECO:0000313" key="2">
    <source>
        <dbReference type="Proteomes" id="UP000828048"/>
    </source>
</evidence>
<dbReference type="EMBL" id="CM037156">
    <property type="protein sequence ID" value="KAH7837922.1"/>
    <property type="molecule type" value="Genomic_DNA"/>
</dbReference>
<reference evidence="1 2" key="1">
    <citation type="journal article" date="2021" name="Hortic Res">
        <title>High-quality reference genome and annotation aids understanding of berry development for evergreen blueberry (Vaccinium darrowii).</title>
        <authorList>
            <person name="Yu J."/>
            <person name="Hulse-Kemp A.M."/>
            <person name="Babiker E."/>
            <person name="Staton M."/>
        </authorList>
    </citation>
    <scope>NUCLEOTIDE SEQUENCE [LARGE SCALE GENOMIC DNA]</scope>
    <source>
        <strain evidence="2">cv. NJ 8807/NJ 8810</strain>
        <tissue evidence="1">Young leaf</tissue>
    </source>
</reference>
<dbReference type="Proteomes" id="UP000828048">
    <property type="component" value="Chromosome 6"/>
</dbReference>
<sequence>MKGSEIQRNRAETGGGDDGWLGLLEGPLNGLTIGFVAELACELEHPGGAEGQQGDVVGRQPLFSPSCVGPWSGFAWVLALGWLICVYRNNLKLLARVAVVVGRPIGHVSLVVVVVVLRLSFQVIGMGKSACVDSAHLSRGVSDF</sequence>
<gene>
    <name evidence="1" type="ORF">Vadar_019590</name>
</gene>
<protein>
    <submittedName>
        <fullName evidence="1">Uncharacterized protein</fullName>
    </submittedName>
</protein>
<accession>A0ACB7XB24</accession>
<name>A0ACB7XB24_9ERIC</name>
<organism evidence="1 2">
    <name type="scientific">Vaccinium darrowii</name>
    <dbReference type="NCBI Taxonomy" id="229202"/>
    <lineage>
        <taxon>Eukaryota</taxon>
        <taxon>Viridiplantae</taxon>
        <taxon>Streptophyta</taxon>
        <taxon>Embryophyta</taxon>
        <taxon>Tracheophyta</taxon>
        <taxon>Spermatophyta</taxon>
        <taxon>Magnoliopsida</taxon>
        <taxon>eudicotyledons</taxon>
        <taxon>Gunneridae</taxon>
        <taxon>Pentapetalae</taxon>
        <taxon>asterids</taxon>
        <taxon>Ericales</taxon>
        <taxon>Ericaceae</taxon>
        <taxon>Vaccinioideae</taxon>
        <taxon>Vaccinieae</taxon>
        <taxon>Vaccinium</taxon>
    </lineage>
</organism>